<evidence type="ECO:0000313" key="1">
    <source>
        <dbReference type="EMBL" id="QCD47089.1"/>
    </source>
</evidence>
<sequence length="140" mass="15751">MGDEISMKTRALFFLLMLCSVSLADNSQTQIEHYDEIFSAINEQRKGLDESELKNISDPFIRTKAANHDNNSSFSNTFALQAIFNNKAKINGKWYQAKDNVGEYELANISSKSVTLISKDEKIDLNLTKGANKNVVIKIK</sequence>
<gene>
    <name evidence="1" type="ORF">CRECT_1440</name>
</gene>
<name>A0A6G5QN93_CAMRE</name>
<dbReference type="KEGG" id="crx:CRECT_1440"/>
<dbReference type="EMBL" id="CP012543">
    <property type="protein sequence ID" value="QCD47089.1"/>
    <property type="molecule type" value="Genomic_DNA"/>
</dbReference>
<dbReference type="Proteomes" id="UP000502377">
    <property type="component" value="Chromosome"/>
</dbReference>
<dbReference type="AlphaFoldDB" id="A0A6G5QN93"/>
<protein>
    <submittedName>
        <fullName evidence="1">Uncharacterized protein</fullName>
    </submittedName>
</protein>
<dbReference type="RefSeq" id="WP_100067277.1">
    <property type="nucleotide sequence ID" value="NZ_CAJPTG010000078.1"/>
</dbReference>
<accession>A0A6G5QN93</accession>
<reference evidence="1 2" key="1">
    <citation type="submission" date="2016-07" db="EMBL/GenBank/DDBJ databases">
        <title>Comparative genomics of the Campylobacter concisus group.</title>
        <authorList>
            <person name="Miller W.G."/>
            <person name="Yee E."/>
            <person name="Chapman M.H."/>
            <person name="Huynh S."/>
            <person name="Bono J.L."/>
            <person name="On S.L.W."/>
            <person name="StLeger J."/>
            <person name="Foster G."/>
            <person name="Parker C.T."/>
        </authorList>
    </citation>
    <scope>NUCLEOTIDE SEQUENCE [LARGE SCALE GENOMIC DNA]</scope>
    <source>
        <strain evidence="1 2">ATCC 33238</strain>
    </source>
</reference>
<proteinExistence type="predicted"/>
<organism evidence="1 2">
    <name type="scientific">Campylobacter rectus</name>
    <name type="common">Wolinella recta</name>
    <dbReference type="NCBI Taxonomy" id="203"/>
    <lineage>
        <taxon>Bacteria</taxon>
        <taxon>Pseudomonadati</taxon>
        <taxon>Campylobacterota</taxon>
        <taxon>Epsilonproteobacteria</taxon>
        <taxon>Campylobacterales</taxon>
        <taxon>Campylobacteraceae</taxon>
        <taxon>Campylobacter</taxon>
    </lineage>
</organism>
<evidence type="ECO:0000313" key="2">
    <source>
        <dbReference type="Proteomes" id="UP000502377"/>
    </source>
</evidence>